<dbReference type="Gene3D" id="3.40.50.300">
    <property type="entry name" value="P-loop containing nucleotide triphosphate hydrolases"/>
    <property type="match status" value="1"/>
</dbReference>
<dbReference type="PROSITE" id="PS50297">
    <property type="entry name" value="ANK_REP_REGION"/>
    <property type="match status" value="5"/>
</dbReference>
<feature type="domain" description="NACHT" evidence="5">
    <location>
        <begin position="275"/>
        <end position="423"/>
    </location>
</feature>
<evidence type="ECO:0000256" key="2">
    <source>
        <dbReference type="ARBA" id="ARBA00023043"/>
    </source>
</evidence>
<reference evidence="6 7" key="1">
    <citation type="submission" date="2018-06" db="EMBL/GenBank/DDBJ databases">
        <title>Complete Genomes of Monosporascus.</title>
        <authorList>
            <person name="Robinson A.J."/>
            <person name="Natvig D.O."/>
        </authorList>
    </citation>
    <scope>NUCLEOTIDE SEQUENCE [LARGE SCALE GENOMIC DNA]</scope>
    <source>
        <strain evidence="6 7">CBS 609.92</strain>
    </source>
</reference>
<keyword evidence="2 3" id="KW-0040">ANK repeat</keyword>
<feature type="repeat" description="ANK" evidence="3">
    <location>
        <begin position="919"/>
        <end position="953"/>
    </location>
</feature>
<dbReference type="InterPro" id="IPR036770">
    <property type="entry name" value="Ankyrin_rpt-contain_sf"/>
</dbReference>
<dbReference type="Gene3D" id="1.25.40.20">
    <property type="entry name" value="Ankyrin repeat-containing domain"/>
    <property type="match status" value="4"/>
</dbReference>
<dbReference type="SMART" id="SM00248">
    <property type="entry name" value="ANK"/>
    <property type="match status" value="11"/>
</dbReference>
<dbReference type="SUPFAM" id="SSF48403">
    <property type="entry name" value="Ankyrin repeat"/>
    <property type="match status" value="1"/>
</dbReference>
<evidence type="ECO:0000313" key="6">
    <source>
        <dbReference type="EMBL" id="RYO89886.1"/>
    </source>
</evidence>
<name>A0ABY0HD62_9PEZI</name>
<dbReference type="PANTHER" id="PTHR24178">
    <property type="entry name" value="MOLTING PROTEIN MLT-4"/>
    <property type="match status" value="1"/>
</dbReference>
<comment type="caution">
    <text evidence="6">The sequence shown here is derived from an EMBL/GenBank/DDBJ whole genome shotgun (WGS) entry which is preliminary data.</text>
</comment>
<dbReference type="Proteomes" id="UP000294003">
    <property type="component" value="Unassembled WGS sequence"/>
</dbReference>
<dbReference type="Pfam" id="PF24883">
    <property type="entry name" value="NPHP3_N"/>
    <property type="match status" value="1"/>
</dbReference>
<keyword evidence="7" id="KW-1185">Reference proteome</keyword>
<evidence type="ECO:0000313" key="7">
    <source>
        <dbReference type="Proteomes" id="UP000294003"/>
    </source>
</evidence>
<feature type="repeat" description="ANK" evidence="3">
    <location>
        <begin position="954"/>
        <end position="986"/>
    </location>
</feature>
<feature type="repeat" description="ANK" evidence="3">
    <location>
        <begin position="821"/>
        <end position="853"/>
    </location>
</feature>
<dbReference type="Pfam" id="PF12796">
    <property type="entry name" value="Ank_2"/>
    <property type="match status" value="2"/>
</dbReference>
<protein>
    <recommendedName>
        <fullName evidence="5">NACHT domain-containing protein</fullName>
    </recommendedName>
</protein>
<feature type="repeat" description="ANK" evidence="3">
    <location>
        <begin position="748"/>
        <end position="780"/>
    </location>
</feature>
<dbReference type="PROSITE" id="PS50837">
    <property type="entry name" value="NACHT"/>
    <property type="match status" value="1"/>
</dbReference>
<dbReference type="SUPFAM" id="SSF52540">
    <property type="entry name" value="P-loop containing nucleoside triphosphate hydrolases"/>
    <property type="match status" value="1"/>
</dbReference>
<feature type="repeat" description="ANK" evidence="3">
    <location>
        <begin position="1098"/>
        <end position="1120"/>
    </location>
</feature>
<organism evidence="6 7">
    <name type="scientific">Monosporascus cannonballus</name>
    <dbReference type="NCBI Taxonomy" id="155416"/>
    <lineage>
        <taxon>Eukaryota</taxon>
        <taxon>Fungi</taxon>
        <taxon>Dikarya</taxon>
        <taxon>Ascomycota</taxon>
        <taxon>Pezizomycotina</taxon>
        <taxon>Sordariomycetes</taxon>
        <taxon>Xylariomycetidae</taxon>
        <taxon>Xylariales</taxon>
        <taxon>Xylariales incertae sedis</taxon>
        <taxon>Monosporascus</taxon>
    </lineage>
</organism>
<evidence type="ECO:0000259" key="5">
    <source>
        <dbReference type="PROSITE" id="PS50837"/>
    </source>
</evidence>
<keyword evidence="1" id="KW-0677">Repeat</keyword>
<feature type="coiled-coil region" evidence="4">
    <location>
        <begin position="24"/>
        <end position="51"/>
    </location>
</feature>
<dbReference type="InterPro" id="IPR056884">
    <property type="entry name" value="NPHP3-like_N"/>
</dbReference>
<evidence type="ECO:0000256" key="1">
    <source>
        <dbReference type="ARBA" id="ARBA00022737"/>
    </source>
</evidence>
<dbReference type="InterPro" id="IPR002110">
    <property type="entry name" value="Ankyrin_rpt"/>
</dbReference>
<feature type="coiled-coil region" evidence="4">
    <location>
        <begin position="168"/>
        <end position="225"/>
    </location>
</feature>
<feature type="repeat" description="ANK" evidence="3">
    <location>
        <begin position="886"/>
        <end position="918"/>
    </location>
</feature>
<dbReference type="InterPro" id="IPR027417">
    <property type="entry name" value="P-loop_NTPase"/>
</dbReference>
<evidence type="ECO:0000256" key="4">
    <source>
        <dbReference type="SAM" id="Coils"/>
    </source>
</evidence>
<accession>A0ABY0HD62</accession>
<gene>
    <name evidence="6" type="ORF">DL762_002971</name>
</gene>
<dbReference type="InterPro" id="IPR007111">
    <property type="entry name" value="NACHT_NTPase"/>
</dbReference>
<sequence>MEILGAVAGVLGGCDVILRASKSLIQFISDIKNACKEIQELKLELENLEAITGAVHGFLKSSKANRQPLMASSPIAKAVKQCSEFIDTVTKDLPAEDVTYSKRALWAAKLKRRTCDIAQELNRYTNLFQLALSLDGWSLFFKSSSETADSLKEVCGDLQRVLDVIKPIESMRRDLKEWEEHLHVIREAIVFCSQEADLSACNAAINRIDATLHEGERQRNQTKNEKEKEALLEFVSPVRLELKHRDISAMRHKNTGEWLVRREEFQAWLGEDSASILWGHGIPGCGKTVLFSAMVEYLKTIQAQRNMVSIAAYFTHNDTTLHQIDAISGAVLRSLAAANYTNDVNDLLLRLQRSCQSPYEKRLPTSDILNALKELAESWTSVILCFDGVDELPDSIQRAFVQFLGRLIRDVPRIKIFVMSRPNINLHSLCPKHLFVRASEGDLSLFLNDNMGDIIADITQDESSTTHEGLCREIVQKAIQKSNGMFLLASLQVRQLWSAVSPREILELLDDLPEEIDAQYLAYFERIESQPRKNLGLNAILWVSTACRPLQASELLEALAIRPNNRDRDPAGQIALSKVIQAAGGLLVFDPNSMVVRLVHESLQSYIDRNSDRLFGSPHTTILEVLATYLNFRPFVDRRTQIPSNDWLKTELAKSSYKLLEYSCHHWDYHVRKAGQSALDIGVIIAERIAVSSLLLVVAADSRLKPLPLADSSGFTPLHVAVLWKMPELAAKILKQTDDADVNAYSDTGLTSLHVASVVDNVSCARLLIKADGDLSAPDRAGKTPLHMAAICGSNHVMDFFMKSTVGTPCFGEYRDKVDDQSRTPLHHALAGGHVECATTLLKFGADPNIQSALGQTSVHLAILSCPGIVSSLVDSGASLDVVSKNGRSALHWACSLGKVDAPLRALLQGLDPNLRDIERKTPLHVMAETKHPDIDAFEWLLKLGADLNSADEKGSTPLHLSLRSNNYNLAQHMLDHGARVDLVSKDGMLPISIAVRQHSCPRNILDRLFIAEYNKGLEAEYLLHRAVARQNADEVYGLLSYGSGTTDQKNEKGETPLYLAVLLASGQIRHSTRNERRSDIVSLLLHKGASPHVMSLAGFTPLHIAVIKDSLPLLRQLLKFSHSGFRDSRNLPGWISTLAFAALYSEVACFELLLHTIQKSQEPVIDADALRVILEALLGNFSATDHHEIPHA</sequence>
<evidence type="ECO:0000256" key="3">
    <source>
        <dbReference type="PROSITE-ProRule" id="PRU00023"/>
    </source>
</evidence>
<dbReference type="PANTHER" id="PTHR24178:SF41">
    <property type="entry name" value="ANKYRIN-2 ISOFORM X1"/>
    <property type="match status" value="1"/>
</dbReference>
<keyword evidence="4" id="KW-0175">Coiled coil</keyword>
<dbReference type="Pfam" id="PF00023">
    <property type="entry name" value="Ank"/>
    <property type="match status" value="2"/>
</dbReference>
<dbReference type="PROSITE" id="PS50088">
    <property type="entry name" value="ANK_REPEAT"/>
    <property type="match status" value="6"/>
</dbReference>
<proteinExistence type="predicted"/>
<dbReference type="EMBL" id="QJNS01000065">
    <property type="protein sequence ID" value="RYO89886.1"/>
    <property type="molecule type" value="Genomic_DNA"/>
</dbReference>